<proteinExistence type="predicted"/>
<evidence type="ECO:0000256" key="1">
    <source>
        <dbReference type="SAM" id="SignalP"/>
    </source>
</evidence>
<feature type="signal peptide" evidence="1">
    <location>
        <begin position="1"/>
        <end position="30"/>
    </location>
</feature>
<dbReference type="Proteomes" id="UP000325289">
    <property type="component" value="Unassembled WGS sequence"/>
</dbReference>
<dbReference type="EMBL" id="FOMS01000002">
    <property type="protein sequence ID" value="SFD66873.1"/>
    <property type="molecule type" value="Genomic_DNA"/>
</dbReference>
<evidence type="ECO:0000313" key="2">
    <source>
        <dbReference type="EMBL" id="SFD66873.1"/>
    </source>
</evidence>
<feature type="chain" id="PRO_5009301877" evidence="1">
    <location>
        <begin position="31"/>
        <end position="731"/>
    </location>
</feature>
<evidence type="ECO:0000313" key="3">
    <source>
        <dbReference type="Proteomes" id="UP000325289"/>
    </source>
</evidence>
<dbReference type="InterPro" id="IPR010344">
    <property type="entry name" value="YbjH"/>
</dbReference>
<protein>
    <submittedName>
        <fullName evidence="2">Exopolysaccharide biosynthesis protein YbjH</fullName>
    </submittedName>
</protein>
<gene>
    <name evidence="2" type="ORF">SAMN04515678_102200</name>
</gene>
<organism evidence="2 3">
    <name type="scientific">Roseivivax sediminis</name>
    <dbReference type="NCBI Taxonomy" id="936889"/>
    <lineage>
        <taxon>Bacteria</taxon>
        <taxon>Pseudomonadati</taxon>
        <taxon>Pseudomonadota</taxon>
        <taxon>Alphaproteobacteria</taxon>
        <taxon>Rhodobacterales</taxon>
        <taxon>Roseobacteraceae</taxon>
        <taxon>Roseivivax</taxon>
    </lineage>
</organism>
<keyword evidence="1" id="KW-0732">Signal</keyword>
<sequence>MTRGTTTGRGGATIAALLACTILAGSGAGAQQQRLSGPYMDEVTDRIPSYNLYGLPGLIDMPTAEMAPDATLGATLSHFGNSTRTTLSFQMLPRLIGTFRYSRLSDSNIPGNRDGDYYDRSFDLRFQLLKESYYLPSVAVGLQDFVGTGVYAGEYVVATKEILPGVRVTGGLGWGRLGTNNPIGMVGTRPNTVNGALDPEVIGTGGEANVDTFFRGDVAPFAGISWDVNDKFRVKLEYSSDDYTIEETRTTSFERESSVNVGLDYTFDNGTQVSLYHAYGTEFGAQLTFPINPRTSIVPGGNDTAPLPVRPRRPSRVADLGWTTDTARQDRIATGLNESLLDQGIRLEGMSLEPGRATVRIENLRYTAHSQAIGRTARTMTRAVPDSISEFVIITTVDGMPTSTVTVQRGDLERHEFDAAQTMYAKADIGDAAGGRLPPTFDDAYPRFNWRLRPYLEYSAFDPDEPIRTETGLRLSGSYVLAPGFELAGALAYALSGNLEESDDNGSELPAVRTSFPNYVEDGQARMESLTLGYYTRPAEDLYGRITAGYLERMYAGLSTELLWKPVDSRLGLGAELNYVRLRETDQGFGIRENVTPSGAFPELTGHVSAYYDLGYGLHTQLDVGRYLAGDYGATLSVEREFENGWRIGAFATKTDVSAEEFGEGSFDKGITITIPFNVLGGKATQRTRTETIRPITRDGGARVSVPGRLYDRVRDSHDPEIAKSWGRFWR</sequence>
<dbReference type="PROSITE" id="PS51257">
    <property type="entry name" value="PROKAR_LIPOPROTEIN"/>
    <property type="match status" value="1"/>
</dbReference>
<dbReference type="RefSeq" id="WP_223162941.1">
    <property type="nucleotide sequence ID" value="NZ_FOMS01000002.1"/>
</dbReference>
<dbReference type="AlphaFoldDB" id="A0A1I1UDM1"/>
<reference evidence="2 3" key="1">
    <citation type="submission" date="2016-10" db="EMBL/GenBank/DDBJ databases">
        <authorList>
            <person name="Varghese N."/>
            <person name="Submissions S."/>
        </authorList>
    </citation>
    <scope>NUCLEOTIDE SEQUENCE [LARGE SCALE GENOMIC DNA]</scope>
    <source>
        <strain evidence="3">YIM D21,KCTC 23444,ACCC 10710</strain>
    </source>
</reference>
<dbReference type="Pfam" id="PF06082">
    <property type="entry name" value="YjbH"/>
    <property type="match status" value="1"/>
</dbReference>
<name>A0A1I1UDM1_9RHOB</name>
<accession>A0A1I1UDM1</accession>
<keyword evidence="3" id="KW-1185">Reference proteome</keyword>